<dbReference type="InterPro" id="IPR013783">
    <property type="entry name" value="Ig-like_fold"/>
</dbReference>
<dbReference type="SUPFAM" id="SSF53474">
    <property type="entry name" value="alpha/beta-Hydrolases"/>
    <property type="match status" value="1"/>
</dbReference>
<dbReference type="PANTHER" id="PTHR42972">
    <property type="entry name" value="TOL-PAL SYSTEM PROTEIN TOLB"/>
    <property type="match status" value="1"/>
</dbReference>
<sequence>MMSIPLIFLLIGCCFAAEKSASYNVDPSETSVSGISSGGYFATQVQVAFSALIIGAGIVAGGSYNCGGQMSYTSSKHKVYMISGTSDSTVGVSVMTQLYKYYSTDGQFIPDSNVVFKKDLKSGHTFPADFDSAESQISFTTSQAELKGIDNDIPTRNAPISSTCNCAFDGARAILEHIYGPLQPRNNGALSGKFIEFDQGEFIASAKVNGMSTSAWVYVPKSCTDGATCKLHVAYHGCVQSYEKIGDKFVKNTEYNRWADANNMIILYPQTVATTSISGGASLPNSNGCWDWIGWYGTDFSVKSGKQLAAMKKMIDRITGGFNPIDIPKELQVTAVTDNSVSLSWKPVSSAHGYNVYRNGGKVNGATISGTTFTDSNLNSGSTYTFTVKAVSSSGSESSASNSATGKTTGESPAVGTPSGLIVTDTTSNSVTLKWDSVPVITTYNVYRNGNKVTSVSATSYTDTDLNSATDYQYQVSSVKDSVEGDKSMTVTTTTLAGSTGNDCYDESNVAHVAALRAYVSFGYTFALGSNQNMGLYSMLQKTNLCKEKDFYYVIA</sequence>
<dbReference type="Pfam" id="PF00041">
    <property type="entry name" value="fn3"/>
    <property type="match status" value="2"/>
</dbReference>
<feature type="signal peptide" evidence="2">
    <location>
        <begin position="1"/>
        <end position="16"/>
    </location>
</feature>
<feature type="domain" description="Fibronectin type-III" evidence="3">
    <location>
        <begin position="417"/>
        <end position="498"/>
    </location>
</feature>
<proteinExistence type="predicted"/>
<feature type="chain" id="PRO_5032890060" description="Fibronectin type-III domain-containing protein" evidence="2">
    <location>
        <begin position="17"/>
        <end position="556"/>
    </location>
</feature>
<dbReference type="InterPro" id="IPR003961">
    <property type="entry name" value="FN3_dom"/>
</dbReference>
<dbReference type="CDD" id="cd00063">
    <property type="entry name" value="FN3"/>
    <property type="match status" value="2"/>
</dbReference>
<dbReference type="InterPro" id="IPR036116">
    <property type="entry name" value="FN3_sf"/>
</dbReference>
<evidence type="ECO:0000313" key="5">
    <source>
        <dbReference type="Proteomes" id="UP000663834"/>
    </source>
</evidence>
<evidence type="ECO:0000313" key="4">
    <source>
        <dbReference type="EMBL" id="CAF1285660.1"/>
    </source>
</evidence>
<reference evidence="4" key="1">
    <citation type="submission" date="2021-02" db="EMBL/GenBank/DDBJ databases">
        <authorList>
            <person name="Nowell W R."/>
        </authorList>
    </citation>
    <scope>NUCLEOTIDE SEQUENCE</scope>
</reference>
<gene>
    <name evidence="4" type="ORF">KQP761_LOCUS4010</name>
</gene>
<comment type="caution">
    <text evidence="4">The sequence shown here is derived from an EMBL/GenBank/DDBJ whole genome shotgun (WGS) entry which is preliminary data.</text>
</comment>
<evidence type="ECO:0000256" key="1">
    <source>
        <dbReference type="SAM" id="MobiDB-lite"/>
    </source>
</evidence>
<name>A0A815CD84_9BILA</name>
<dbReference type="SMART" id="SM00060">
    <property type="entry name" value="FN3"/>
    <property type="match status" value="2"/>
</dbReference>
<evidence type="ECO:0000259" key="3">
    <source>
        <dbReference type="PROSITE" id="PS50853"/>
    </source>
</evidence>
<feature type="region of interest" description="Disordered" evidence="1">
    <location>
        <begin position="394"/>
        <end position="419"/>
    </location>
</feature>
<protein>
    <recommendedName>
        <fullName evidence="3">Fibronectin type-III domain-containing protein</fullName>
    </recommendedName>
</protein>
<dbReference type="InterPro" id="IPR029058">
    <property type="entry name" value="AB_hydrolase_fold"/>
</dbReference>
<dbReference type="PROSITE" id="PS50853">
    <property type="entry name" value="FN3"/>
    <property type="match status" value="2"/>
</dbReference>
<dbReference type="PANTHER" id="PTHR42972:SF8">
    <property type="entry name" value="POLYHYDROXYBUTYRATE DEPOLYMERASE"/>
    <property type="match status" value="1"/>
</dbReference>
<feature type="domain" description="Fibronectin type-III" evidence="3">
    <location>
        <begin position="327"/>
        <end position="412"/>
    </location>
</feature>
<dbReference type="OrthoDB" id="6020543at2759"/>
<dbReference type="AlphaFoldDB" id="A0A815CD84"/>
<dbReference type="SUPFAM" id="SSF49265">
    <property type="entry name" value="Fibronectin type III"/>
    <property type="match status" value="1"/>
</dbReference>
<dbReference type="Gene3D" id="2.60.40.10">
    <property type="entry name" value="Immunoglobulins"/>
    <property type="match status" value="2"/>
</dbReference>
<organism evidence="4 5">
    <name type="scientific">Rotaria magnacalcarata</name>
    <dbReference type="NCBI Taxonomy" id="392030"/>
    <lineage>
        <taxon>Eukaryota</taxon>
        <taxon>Metazoa</taxon>
        <taxon>Spiralia</taxon>
        <taxon>Gnathifera</taxon>
        <taxon>Rotifera</taxon>
        <taxon>Eurotatoria</taxon>
        <taxon>Bdelloidea</taxon>
        <taxon>Philodinida</taxon>
        <taxon>Philodinidae</taxon>
        <taxon>Rotaria</taxon>
    </lineage>
</organism>
<keyword evidence="2" id="KW-0732">Signal</keyword>
<dbReference type="EMBL" id="CAJNOW010000629">
    <property type="protein sequence ID" value="CAF1285660.1"/>
    <property type="molecule type" value="Genomic_DNA"/>
</dbReference>
<accession>A0A815CD84</accession>
<dbReference type="Gene3D" id="3.40.50.1820">
    <property type="entry name" value="alpha/beta hydrolase"/>
    <property type="match status" value="2"/>
</dbReference>
<evidence type="ECO:0000256" key="2">
    <source>
        <dbReference type="SAM" id="SignalP"/>
    </source>
</evidence>
<feature type="compositionally biased region" description="Low complexity" evidence="1">
    <location>
        <begin position="394"/>
        <end position="404"/>
    </location>
</feature>
<dbReference type="Proteomes" id="UP000663834">
    <property type="component" value="Unassembled WGS sequence"/>
</dbReference>